<dbReference type="InterPro" id="IPR036388">
    <property type="entry name" value="WH-like_DNA-bd_sf"/>
</dbReference>
<feature type="domain" description="WYL" evidence="2">
    <location>
        <begin position="131"/>
        <end position="198"/>
    </location>
</feature>
<sequence length="311" mass="34664">MLELLQARGRMGGPELARRLEVGERTVRRYVAMLQEMGVPVEAERGRYGAYALRPGFKLPPMMFTDEEALALALGLLSARRLGLSGVAPAVEGAQAKLERVMPEGLRERVRTFEEVVVPATFVPANLPAEEVVLTLSGAVRERRRVRLRYRSGDSGETERAVDPYAVVQGDAFWYTFGYCHLRQARRVFRLDRVLSVELLDGNFDLPPGFNTPQGVLEALADMREDRWSVEVLLQTTPVEARGQLPRMGVSLEETPEGVLMRSSTSDLAWMSRVLAGLSFPFVVRKPSELREALRRLAAEITALAGRTDDP</sequence>
<protein>
    <submittedName>
        <fullName evidence="4">Transcriptional regulator, DeoR family</fullName>
    </submittedName>
</protein>
<proteinExistence type="predicted"/>
<organism evidence="4">
    <name type="scientific">uncultured Rubrobacteraceae bacterium</name>
    <dbReference type="NCBI Taxonomy" id="349277"/>
    <lineage>
        <taxon>Bacteria</taxon>
        <taxon>Bacillati</taxon>
        <taxon>Actinomycetota</taxon>
        <taxon>Rubrobacteria</taxon>
        <taxon>Rubrobacterales</taxon>
        <taxon>Rubrobacteraceae</taxon>
        <taxon>environmental samples</taxon>
    </lineage>
</organism>
<dbReference type="PANTHER" id="PTHR34580:SF3">
    <property type="entry name" value="PROTEIN PAFB"/>
    <property type="match status" value="1"/>
</dbReference>
<dbReference type="SUPFAM" id="SSF46785">
    <property type="entry name" value="Winged helix' DNA-binding domain"/>
    <property type="match status" value="1"/>
</dbReference>
<evidence type="ECO:0000259" key="1">
    <source>
        <dbReference type="Pfam" id="PF08279"/>
    </source>
</evidence>
<name>A0A6J4Q994_9ACTN</name>
<dbReference type="PROSITE" id="PS52050">
    <property type="entry name" value="WYL"/>
    <property type="match status" value="1"/>
</dbReference>
<dbReference type="InterPro" id="IPR026881">
    <property type="entry name" value="WYL_dom"/>
</dbReference>
<feature type="domain" description="WCX" evidence="3">
    <location>
        <begin position="250"/>
        <end position="301"/>
    </location>
</feature>
<accession>A0A6J4Q994</accession>
<dbReference type="Pfam" id="PF13280">
    <property type="entry name" value="WYL"/>
    <property type="match status" value="1"/>
</dbReference>
<dbReference type="Pfam" id="PF08279">
    <property type="entry name" value="HTH_11"/>
    <property type="match status" value="1"/>
</dbReference>
<dbReference type="InterPro" id="IPR013196">
    <property type="entry name" value="HTH_11"/>
</dbReference>
<dbReference type="InterPro" id="IPR057727">
    <property type="entry name" value="WCX_dom"/>
</dbReference>
<evidence type="ECO:0000313" key="4">
    <source>
        <dbReference type="EMBL" id="CAA9438064.1"/>
    </source>
</evidence>
<dbReference type="Gene3D" id="1.10.10.10">
    <property type="entry name" value="Winged helix-like DNA-binding domain superfamily/Winged helix DNA-binding domain"/>
    <property type="match status" value="1"/>
</dbReference>
<dbReference type="InterPro" id="IPR036390">
    <property type="entry name" value="WH_DNA-bd_sf"/>
</dbReference>
<gene>
    <name evidence="4" type="ORF">AVDCRST_MAG82-2631</name>
</gene>
<dbReference type="Pfam" id="PF25583">
    <property type="entry name" value="WCX"/>
    <property type="match status" value="1"/>
</dbReference>
<feature type="domain" description="Helix-turn-helix type 11" evidence="1">
    <location>
        <begin position="2"/>
        <end position="49"/>
    </location>
</feature>
<evidence type="ECO:0000259" key="2">
    <source>
        <dbReference type="Pfam" id="PF13280"/>
    </source>
</evidence>
<evidence type="ECO:0000259" key="3">
    <source>
        <dbReference type="Pfam" id="PF25583"/>
    </source>
</evidence>
<reference evidence="4" key="1">
    <citation type="submission" date="2020-02" db="EMBL/GenBank/DDBJ databases">
        <authorList>
            <person name="Meier V. D."/>
        </authorList>
    </citation>
    <scope>NUCLEOTIDE SEQUENCE</scope>
    <source>
        <strain evidence="4">AVDCRST_MAG82</strain>
    </source>
</reference>
<dbReference type="AlphaFoldDB" id="A0A6J4Q994"/>
<dbReference type="PANTHER" id="PTHR34580">
    <property type="match status" value="1"/>
</dbReference>
<dbReference type="EMBL" id="CADCVA010000331">
    <property type="protein sequence ID" value="CAA9438064.1"/>
    <property type="molecule type" value="Genomic_DNA"/>
</dbReference>
<dbReference type="InterPro" id="IPR051534">
    <property type="entry name" value="CBASS_pafABC_assoc_protein"/>
</dbReference>